<comment type="caution">
    <text evidence="3">The sequence shown here is derived from an EMBL/GenBank/DDBJ whole genome shotgun (WGS) entry which is preliminary data.</text>
</comment>
<reference evidence="3 4" key="1">
    <citation type="submission" date="2021-07" db="EMBL/GenBank/DDBJ databases">
        <title>Paenibacillus radiodurans sp. nov., isolated from the southeastern edge of Tengger Desert.</title>
        <authorList>
            <person name="Zhang G."/>
        </authorList>
    </citation>
    <scope>NUCLEOTIDE SEQUENCE [LARGE SCALE GENOMIC DNA]</scope>
    <source>
        <strain evidence="3 4">DT7-4</strain>
    </source>
</reference>
<feature type="coiled-coil region" evidence="1">
    <location>
        <begin position="155"/>
        <end position="189"/>
    </location>
</feature>
<evidence type="ECO:0000256" key="1">
    <source>
        <dbReference type="SAM" id="Coils"/>
    </source>
</evidence>
<keyword evidence="2" id="KW-0732">Signal</keyword>
<dbReference type="Proteomes" id="UP000812277">
    <property type="component" value="Unassembled WGS sequence"/>
</dbReference>
<gene>
    <name evidence="3" type="ORF">K0T92_15190</name>
</gene>
<dbReference type="EMBL" id="JAHZIJ010000010">
    <property type="protein sequence ID" value="MBW7476089.1"/>
    <property type="molecule type" value="Genomic_DNA"/>
</dbReference>
<name>A0ABS7D822_9BACL</name>
<evidence type="ECO:0000313" key="4">
    <source>
        <dbReference type="Proteomes" id="UP000812277"/>
    </source>
</evidence>
<sequence>MRNRRIFLLFLALILLCTASLTAAAATAVELTATDKAALGKTITAAAAAEKAVINKLYQDLITLQQLEQSRDSSIKSVHIKNEEALLTLRRDIKLIDVEKLKLLDKAVQQARERYKPLFALYTALNKQIAAVKKLKIKELNALLSAQADAMKLAVQAARQEIKARESLLQAAKNHAKAAKKRIQETLSAITFVKIRIKAERNAASTTKKHIGPQLKMFKQAVKKTNVEGTLESLPALVAQVRHIVARKGTILDLENQISAIIDKAKAQLPSKR</sequence>
<evidence type="ECO:0000256" key="2">
    <source>
        <dbReference type="SAM" id="SignalP"/>
    </source>
</evidence>
<dbReference type="RefSeq" id="WP_219873330.1">
    <property type="nucleotide sequence ID" value="NZ_JAHZIJ010000010.1"/>
</dbReference>
<accession>A0ABS7D822</accession>
<keyword evidence="4" id="KW-1185">Reference proteome</keyword>
<keyword evidence="1" id="KW-0175">Coiled coil</keyword>
<feature type="chain" id="PRO_5045600583" evidence="2">
    <location>
        <begin position="26"/>
        <end position="273"/>
    </location>
</feature>
<proteinExistence type="predicted"/>
<organism evidence="3 4">
    <name type="scientific">Paenibacillus oenotherae</name>
    <dbReference type="NCBI Taxonomy" id="1435645"/>
    <lineage>
        <taxon>Bacteria</taxon>
        <taxon>Bacillati</taxon>
        <taxon>Bacillota</taxon>
        <taxon>Bacilli</taxon>
        <taxon>Bacillales</taxon>
        <taxon>Paenibacillaceae</taxon>
        <taxon>Paenibacillus</taxon>
    </lineage>
</organism>
<feature type="signal peptide" evidence="2">
    <location>
        <begin position="1"/>
        <end position="25"/>
    </location>
</feature>
<protein>
    <submittedName>
        <fullName evidence="3">Uncharacterized protein</fullName>
    </submittedName>
</protein>
<evidence type="ECO:0000313" key="3">
    <source>
        <dbReference type="EMBL" id="MBW7476089.1"/>
    </source>
</evidence>